<evidence type="ECO:0000313" key="2">
    <source>
        <dbReference type="Proteomes" id="UP000663193"/>
    </source>
</evidence>
<dbReference type="Proteomes" id="UP000663193">
    <property type="component" value="Chromosome 8"/>
</dbReference>
<dbReference type="AlphaFoldDB" id="A0A7U2F7F1"/>
<protein>
    <submittedName>
        <fullName evidence="1">Uncharacterized protein</fullName>
    </submittedName>
</protein>
<proteinExistence type="predicted"/>
<reference evidence="2" key="1">
    <citation type="journal article" date="2021" name="BMC Genomics">
        <title>Chromosome-level genome assembly and manually-curated proteome of model necrotroph Parastagonospora nodorum Sn15 reveals a genome-wide trove of candidate effector homologs, and redundancy of virulence-related functions within an accessory chromosome.</title>
        <authorList>
            <person name="Bertazzoni S."/>
            <person name="Jones D.A.B."/>
            <person name="Phan H.T."/>
            <person name="Tan K.-C."/>
            <person name="Hane J.K."/>
        </authorList>
    </citation>
    <scope>NUCLEOTIDE SEQUENCE [LARGE SCALE GENOMIC DNA]</scope>
    <source>
        <strain evidence="2">SN15 / ATCC MYA-4574 / FGSC 10173)</strain>
    </source>
</reference>
<gene>
    <name evidence="1" type="ORF">JI435_411190</name>
</gene>
<organism evidence="1 2">
    <name type="scientific">Phaeosphaeria nodorum (strain SN15 / ATCC MYA-4574 / FGSC 10173)</name>
    <name type="common">Glume blotch fungus</name>
    <name type="synonym">Parastagonospora nodorum</name>
    <dbReference type="NCBI Taxonomy" id="321614"/>
    <lineage>
        <taxon>Eukaryota</taxon>
        <taxon>Fungi</taxon>
        <taxon>Dikarya</taxon>
        <taxon>Ascomycota</taxon>
        <taxon>Pezizomycotina</taxon>
        <taxon>Dothideomycetes</taxon>
        <taxon>Pleosporomycetidae</taxon>
        <taxon>Pleosporales</taxon>
        <taxon>Pleosporineae</taxon>
        <taxon>Phaeosphaeriaceae</taxon>
        <taxon>Parastagonospora</taxon>
    </lineage>
</organism>
<dbReference type="EMBL" id="CP069030">
    <property type="protein sequence ID" value="QRC97880.1"/>
    <property type="molecule type" value="Genomic_DNA"/>
</dbReference>
<accession>A0A7U2F7F1</accession>
<evidence type="ECO:0000313" key="1">
    <source>
        <dbReference type="EMBL" id="QRC97880.1"/>
    </source>
</evidence>
<dbReference type="VEuPathDB" id="FungiDB:JI435_411190"/>
<sequence>MWGRSIRGCMTSACLPSVQLQRPSVSPQAAVAARARASPHNRIPICTALATHSLQRLLCTVVSVPSVVADLRVAIGTGVPCQPLDVQRQPPSASAELMRIIVHCHHL</sequence>
<name>A0A7U2F7F1_PHANO</name>
<keyword evidence="2" id="KW-1185">Reference proteome</keyword>